<dbReference type="Gene3D" id="3.40.50.720">
    <property type="entry name" value="NAD(P)-binding Rossmann-like Domain"/>
    <property type="match status" value="1"/>
</dbReference>
<dbReference type="GO" id="GO:0016491">
    <property type="term" value="F:oxidoreductase activity"/>
    <property type="evidence" value="ECO:0007669"/>
    <property type="project" value="UniProtKB-KW"/>
</dbReference>
<dbReference type="PANTHER" id="PTHR43477">
    <property type="entry name" value="DIHYDROANTICAPSIN 7-DEHYDROGENASE"/>
    <property type="match status" value="1"/>
</dbReference>
<dbReference type="RefSeq" id="WP_135307195.1">
    <property type="nucleotide sequence ID" value="NZ_QUZT01000004.1"/>
</dbReference>
<dbReference type="InterPro" id="IPR057326">
    <property type="entry name" value="KR_dom"/>
</dbReference>
<feature type="domain" description="Ketoreductase" evidence="3">
    <location>
        <begin position="8"/>
        <end position="179"/>
    </location>
</feature>
<protein>
    <submittedName>
        <fullName evidence="4">SDR family oxidoreductase</fullName>
    </submittedName>
</protein>
<dbReference type="Proteomes" id="UP000297734">
    <property type="component" value="Unassembled WGS sequence"/>
</dbReference>
<dbReference type="InterPro" id="IPR002347">
    <property type="entry name" value="SDR_fam"/>
</dbReference>
<sequence length="257" mass="27167">MSNQFIGKKLLVVGGTSGMGLETARLVLQQGGNVVIVGSRAEKTEQARQELASIGTVSALTANLSDPAGLATLLQEIDQCHADLDLLVNAAGVFFPRPFLEHQDADYDQYMQLNKASFFITQKVAANLVAKGNPGAIVNIGSMWGKQAIAATPSSAYSMAKAGLHSLTQHLAMELASKHIRVNAVSPAVVQTPIYEGFIPKAEVHSALQGFNSFHPIGRVGTPEEVAEVVAFLLSDKASWVTGAIWDVDGGVMAGRN</sequence>
<accession>A0A4Z0BAG9</accession>
<dbReference type="PRINTS" id="PR00080">
    <property type="entry name" value="SDRFAMILY"/>
</dbReference>
<organism evidence="4 5">
    <name type="scientific">Pseudomonas nabeulensis</name>
    <dbReference type="NCBI Taxonomy" id="2293833"/>
    <lineage>
        <taxon>Bacteria</taxon>
        <taxon>Pseudomonadati</taxon>
        <taxon>Pseudomonadota</taxon>
        <taxon>Gammaproteobacteria</taxon>
        <taxon>Pseudomonadales</taxon>
        <taxon>Pseudomonadaceae</taxon>
        <taxon>Pseudomonas</taxon>
    </lineage>
</organism>
<comment type="similarity">
    <text evidence="1">Belongs to the short-chain dehydrogenases/reductases (SDR) family.</text>
</comment>
<dbReference type="OrthoDB" id="9806974at2"/>
<comment type="caution">
    <text evidence="4">The sequence shown here is derived from an EMBL/GenBank/DDBJ whole genome shotgun (WGS) entry which is preliminary data.</text>
</comment>
<dbReference type="EMBL" id="QUZT01000004">
    <property type="protein sequence ID" value="TFY95324.1"/>
    <property type="molecule type" value="Genomic_DNA"/>
</dbReference>
<evidence type="ECO:0000313" key="4">
    <source>
        <dbReference type="EMBL" id="TFY95324.1"/>
    </source>
</evidence>
<dbReference type="FunFam" id="3.40.50.720:FF:000084">
    <property type="entry name" value="Short-chain dehydrogenase reductase"/>
    <property type="match status" value="1"/>
</dbReference>
<reference evidence="4 5" key="1">
    <citation type="journal article" date="2019" name="Syst. Appl. Microbiol.">
        <title>New species of pathogenic Pseudomonas isolated from citrus in Tunisia: Proposal of Pseudomonas kairouanensis sp. nov. and Pseudomonas nabeulensis sp. nov.</title>
        <authorList>
            <person name="Oueslati M."/>
            <person name="Mulet M."/>
            <person name="Gomila M."/>
            <person name="Berge O."/>
            <person name="Hajlaoui M.R."/>
            <person name="Lalucat J."/>
            <person name="Sadfi-Zouaoui N."/>
            <person name="Garcia-Valdes E."/>
        </authorList>
    </citation>
    <scope>NUCLEOTIDE SEQUENCE [LARGE SCALE GENOMIC DNA]</scope>
    <source>
        <strain evidence="4 5">E10B</strain>
    </source>
</reference>
<name>A0A4Z0BAG9_9PSED</name>
<dbReference type="AlphaFoldDB" id="A0A4Z0BAG9"/>
<dbReference type="Pfam" id="PF13561">
    <property type="entry name" value="adh_short_C2"/>
    <property type="match status" value="1"/>
</dbReference>
<dbReference type="SMART" id="SM00822">
    <property type="entry name" value="PKS_KR"/>
    <property type="match status" value="1"/>
</dbReference>
<keyword evidence="2" id="KW-0560">Oxidoreductase</keyword>
<dbReference type="PRINTS" id="PR00081">
    <property type="entry name" value="GDHRDH"/>
</dbReference>
<dbReference type="InterPro" id="IPR051122">
    <property type="entry name" value="SDR_DHRS6-like"/>
</dbReference>
<evidence type="ECO:0000256" key="1">
    <source>
        <dbReference type="ARBA" id="ARBA00006484"/>
    </source>
</evidence>
<dbReference type="InterPro" id="IPR036291">
    <property type="entry name" value="NAD(P)-bd_dom_sf"/>
</dbReference>
<evidence type="ECO:0000313" key="5">
    <source>
        <dbReference type="Proteomes" id="UP000297734"/>
    </source>
</evidence>
<keyword evidence="5" id="KW-1185">Reference proteome</keyword>
<proteinExistence type="inferred from homology"/>
<dbReference type="PANTHER" id="PTHR43477:SF1">
    <property type="entry name" value="DIHYDROANTICAPSIN 7-DEHYDROGENASE"/>
    <property type="match status" value="1"/>
</dbReference>
<dbReference type="CDD" id="cd05233">
    <property type="entry name" value="SDR_c"/>
    <property type="match status" value="1"/>
</dbReference>
<gene>
    <name evidence="4" type="ORF">DYL61_03330</name>
</gene>
<dbReference type="SUPFAM" id="SSF51735">
    <property type="entry name" value="NAD(P)-binding Rossmann-fold domains"/>
    <property type="match status" value="1"/>
</dbReference>
<evidence type="ECO:0000256" key="2">
    <source>
        <dbReference type="ARBA" id="ARBA00023002"/>
    </source>
</evidence>
<evidence type="ECO:0000259" key="3">
    <source>
        <dbReference type="SMART" id="SM00822"/>
    </source>
</evidence>